<dbReference type="PROSITE" id="PS50853">
    <property type="entry name" value="FN3"/>
    <property type="match status" value="1"/>
</dbReference>
<evidence type="ECO:0000256" key="1">
    <source>
        <dbReference type="ARBA" id="ARBA00004167"/>
    </source>
</evidence>
<dbReference type="SUPFAM" id="SSF49265">
    <property type="entry name" value="Fibronectin type III"/>
    <property type="match status" value="1"/>
</dbReference>
<feature type="transmembrane region" description="Helical" evidence="5">
    <location>
        <begin position="755"/>
        <end position="777"/>
    </location>
</feature>
<feature type="transmembrane region" description="Helical" evidence="5">
    <location>
        <begin position="153"/>
        <end position="179"/>
    </location>
</feature>
<dbReference type="GO" id="GO:0016020">
    <property type="term" value="C:membrane"/>
    <property type="evidence" value="ECO:0007669"/>
    <property type="project" value="UniProtKB-SubCell"/>
</dbReference>
<dbReference type="EMBL" id="AXCN02000279">
    <property type="status" value="NOT_ANNOTATED_CDS"/>
    <property type="molecule type" value="Genomic_DNA"/>
</dbReference>
<dbReference type="Pfam" id="PF00047">
    <property type="entry name" value="ig"/>
    <property type="match status" value="1"/>
</dbReference>
<dbReference type="InterPro" id="IPR013783">
    <property type="entry name" value="Ig-like_fold"/>
</dbReference>
<evidence type="ECO:0000259" key="6">
    <source>
        <dbReference type="PROSITE" id="PS50835"/>
    </source>
</evidence>
<reference evidence="8" key="2">
    <citation type="submission" date="2020-05" db="UniProtKB">
        <authorList>
            <consortium name="EnsemblMetazoa"/>
        </authorList>
    </citation>
    <scope>IDENTIFICATION</scope>
    <source>
        <strain evidence="8">FAR1</strain>
    </source>
</reference>
<dbReference type="SUPFAM" id="SSF48726">
    <property type="entry name" value="Immunoglobulin"/>
    <property type="match status" value="3"/>
</dbReference>
<proteinExistence type="predicted"/>
<dbReference type="PANTHER" id="PTHR23278">
    <property type="entry name" value="SIDESTEP PROTEIN"/>
    <property type="match status" value="1"/>
</dbReference>
<dbReference type="PANTHER" id="PTHR23278:SF30">
    <property type="entry name" value="SIDESTEP VIII, ISOFORM B"/>
    <property type="match status" value="1"/>
</dbReference>
<reference evidence="9" key="1">
    <citation type="submission" date="2014-01" db="EMBL/GenBank/DDBJ databases">
        <title>The Genome Sequence of Anopheles farauti FAR1 (V2).</title>
        <authorList>
            <consortium name="The Broad Institute Genomics Platform"/>
            <person name="Neafsey D.E."/>
            <person name="Besansky N."/>
            <person name="Howell P."/>
            <person name="Walton C."/>
            <person name="Young S.K."/>
            <person name="Zeng Q."/>
            <person name="Gargeya S."/>
            <person name="Fitzgerald M."/>
            <person name="Haas B."/>
            <person name="Abouelleil A."/>
            <person name="Allen A.W."/>
            <person name="Alvarado L."/>
            <person name="Arachchi H.M."/>
            <person name="Berlin A.M."/>
            <person name="Chapman S.B."/>
            <person name="Gainer-Dewar J."/>
            <person name="Goldberg J."/>
            <person name="Griggs A."/>
            <person name="Gujja S."/>
            <person name="Hansen M."/>
            <person name="Howarth C."/>
            <person name="Imamovic A."/>
            <person name="Ireland A."/>
            <person name="Larimer J."/>
            <person name="McCowan C."/>
            <person name="Murphy C."/>
            <person name="Pearson M."/>
            <person name="Poon T.W."/>
            <person name="Priest M."/>
            <person name="Roberts A."/>
            <person name="Saif S."/>
            <person name="Shea T."/>
            <person name="Sisk P."/>
            <person name="Sykes S."/>
            <person name="Wortman J."/>
            <person name="Nusbaum C."/>
            <person name="Birren B."/>
        </authorList>
    </citation>
    <scope>NUCLEOTIDE SEQUENCE [LARGE SCALE GENOMIC DNA]</scope>
    <source>
        <strain evidence="9">FAR1</strain>
    </source>
</reference>
<dbReference type="EnsemblMetazoa" id="AFAF012134-RA">
    <property type="protein sequence ID" value="AFAF012134-PA"/>
    <property type="gene ID" value="AFAF012134"/>
</dbReference>
<evidence type="ECO:0000256" key="4">
    <source>
        <dbReference type="SAM" id="MobiDB-lite"/>
    </source>
</evidence>
<evidence type="ECO:0000256" key="2">
    <source>
        <dbReference type="ARBA" id="ARBA00023136"/>
    </source>
</evidence>
<dbReference type="EMBL" id="AXCN02000280">
    <property type="status" value="NOT_ANNOTATED_CDS"/>
    <property type="molecule type" value="Genomic_DNA"/>
</dbReference>
<dbReference type="CDD" id="cd00063">
    <property type="entry name" value="FN3"/>
    <property type="match status" value="1"/>
</dbReference>
<keyword evidence="3" id="KW-1015">Disulfide bond</keyword>
<dbReference type="InterPro" id="IPR013162">
    <property type="entry name" value="CD80_C2-set"/>
</dbReference>
<name>A0A182QKM3_9DIPT</name>
<evidence type="ECO:0008006" key="10">
    <source>
        <dbReference type="Google" id="ProtNLM"/>
    </source>
</evidence>
<dbReference type="InterPro" id="IPR007110">
    <property type="entry name" value="Ig-like_dom"/>
</dbReference>
<dbReference type="InterPro" id="IPR003599">
    <property type="entry name" value="Ig_sub"/>
</dbReference>
<dbReference type="VEuPathDB" id="VectorBase:AFAF012134"/>
<dbReference type="CDD" id="cd00096">
    <property type="entry name" value="Ig"/>
    <property type="match status" value="1"/>
</dbReference>
<evidence type="ECO:0000259" key="7">
    <source>
        <dbReference type="PROSITE" id="PS50853"/>
    </source>
</evidence>
<feature type="domain" description="Ig-like" evidence="6">
    <location>
        <begin position="548"/>
        <end position="620"/>
    </location>
</feature>
<dbReference type="Gene3D" id="2.60.40.10">
    <property type="entry name" value="Immunoglobulins"/>
    <property type="match status" value="4"/>
</dbReference>
<feature type="compositionally biased region" description="Polar residues" evidence="4">
    <location>
        <begin position="1084"/>
        <end position="1099"/>
    </location>
</feature>
<dbReference type="Pfam" id="PF13927">
    <property type="entry name" value="Ig_3"/>
    <property type="match status" value="1"/>
</dbReference>
<evidence type="ECO:0000313" key="9">
    <source>
        <dbReference type="Proteomes" id="UP000075886"/>
    </source>
</evidence>
<dbReference type="PROSITE" id="PS50835">
    <property type="entry name" value="IG_LIKE"/>
    <property type="match status" value="3"/>
</dbReference>
<dbReference type="Pfam" id="PF08205">
    <property type="entry name" value="C2-set_2"/>
    <property type="match status" value="1"/>
</dbReference>
<dbReference type="InterPro" id="IPR036179">
    <property type="entry name" value="Ig-like_dom_sf"/>
</dbReference>
<dbReference type="SMART" id="SM00409">
    <property type="entry name" value="IG"/>
    <property type="match status" value="2"/>
</dbReference>
<comment type="subcellular location">
    <subcellularLocation>
        <location evidence="1">Membrane</location>
        <topology evidence="1">Single-pass membrane protein</topology>
    </subcellularLocation>
</comment>
<keyword evidence="2 5" id="KW-0472">Membrane</keyword>
<sequence>MSDLHGYEIVLGSMQQFRNIFTFEDYMMELIASKRNATVVQDDVQSKRKNVGMVMTIKNINSFWWLIPGPGTSFLAVLVPRAKPKPIVSILIDPFDAFTWLAFLAVIVTIAICFKAFGARLGIQRFAEIVLELVMMLLAGPSRMYGGSLENRVITVFCLMSIVLVSSYQSLVISFLSYVPYYPEINTLAEIKERCRFYGTSLKDAKNFNFKVWPDGAVPRTDDTCYFELAIDNEQRTLMLYESVTDNYYKKLRTHDHVLDRVKKYRYANVKFFEFPLCYMAIPRLQGIVAFYVQAALESGIYQYYYGNKSLKEWHYNRRKFTEGAVRVDDLILLWYAYGLGCLLMRPLAVRLQGKNRPLSANHTYDLQCEVLGSRPAPTITWWKGSTQMRGHHETTDPDGNITVSILSFRPTIDDKGKYLSCRAEMAVIPDAGKEDGWKLDIYHVPVVSLEYGTNYNYTSSIPEGVDVYFECNIKSNPWVYKVIWRHYGKELVNNPSEGVTVSNQSLVLQNVSRSRAGLYTCVGSNREGDGESNPVHLDIKFAPVCRPGLVTTYNVGRNELAKIVCELEANPSNVTFTWKYNTSVSESLDIPASEVLSDRTKSVAHFKPVTEKDYGTLLCWGRNEIGAQTEPCLFNLIPAGKPDPLSNCTILNQTFDMLQIECLEGYDGGLPQDFLIELYVIGSRQQMASIKSKSPSFELKGLEPGVGYNIILTAKNSKGSSDPTYLQAFTLKNPEKQTDLSLVYSPALLQIKPFIGTLLGVVAAIISIASIIVCVTRLRGSAGRDRDCGSNMSTNDASGISQSIPDADLAREQCNGSIDSIEKNPDIIPQAKLPHLPEEDEKAFEWLNNAAHPRLYATAAMAEQQSGGMLPPNAAAATYDTRAFYALARDAQQQQQQQQQQHQQQNCMQQNVYPVVSSDGQSYIPVHGTIISTPIVGGYGSDTHKHDLTYADLTMSGSGGGGGGVGGGMPKLNPSQPQMYVSATLGRPRQSDIKRSEPTIYAQIDLAHHPSVHTGNLVYTNAPRQSIPISHATGLPVSGAHLLQQHSVPVQSPLQRAAPDSGQPSLTERYPPPPLFGGALPIGNQQQHCSNEPPSLLQTVPELPHNPPGAPNGNGGSITSQDLSTGGLPTIGEGRLLNHATRF</sequence>
<dbReference type="InterPro" id="IPR003598">
    <property type="entry name" value="Ig_sub2"/>
</dbReference>
<dbReference type="InterPro" id="IPR003961">
    <property type="entry name" value="FN3_dom"/>
</dbReference>
<dbReference type="Proteomes" id="UP000075886">
    <property type="component" value="Unassembled WGS sequence"/>
</dbReference>
<keyword evidence="5" id="KW-0812">Transmembrane</keyword>
<feature type="domain" description="Ig-like" evidence="6">
    <location>
        <begin position="446"/>
        <end position="539"/>
    </location>
</feature>
<evidence type="ECO:0000313" key="8">
    <source>
        <dbReference type="EnsemblMetazoa" id="AFAF012134-PA"/>
    </source>
</evidence>
<dbReference type="InterPro" id="IPR036116">
    <property type="entry name" value="FN3_sf"/>
</dbReference>
<dbReference type="SMART" id="SM00408">
    <property type="entry name" value="IGc2"/>
    <property type="match status" value="3"/>
</dbReference>
<evidence type="ECO:0000256" key="5">
    <source>
        <dbReference type="SAM" id="Phobius"/>
    </source>
</evidence>
<keyword evidence="9" id="KW-1185">Reference proteome</keyword>
<organism evidence="8 9">
    <name type="scientific">Anopheles farauti</name>
    <dbReference type="NCBI Taxonomy" id="69004"/>
    <lineage>
        <taxon>Eukaryota</taxon>
        <taxon>Metazoa</taxon>
        <taxon>Ecdysozoa</taxon>
        <taxon>Arthropoda</taxon>
        <taxon>Hexapoda</taxon>
        <taxon>Insecta</taxon>
        <taxon>Pterygota</taxon>
        <taxon>Neoptera</taxon>
        <taxon>Endopterygota</taxon>
        <taxon>Diptera</taxon>
        <taxon>Nematocera</taxon>
        <taxon>Culicoidea</taxon>
        <taxon>Culicidae</taxon>
        <taxon>Anophelinae</taxon>
        <taxon>Anopheles</taxon>
    </lineage>
</organism>
<dbReference type="AlphaFoldDB" id="A0A182QKM3"/>
<feature type="domain" description="Ig-like" evidence="6">
    <location>
        <begin position="347"/>
        <end position="425"/>
    </location>
</feature>
<accession>A0A182QKM3</accession>
<dbReference type="STRING" id="69004.A0A182QKM3"/>
<feature type="region of interest" description="Disordered" evidence="4">
    <location>
        <begin position="1053"/>
        <end position="1134"/>
    </location>
</feature>
<feature type="transmembrane region" description="Helical" evidence="5">
    <location>
        <begin position="100"/>
        <end position="117"/>
    </location>
</feature>
<protein>
    <recommendedName>
        <fullName evidence="10">Ig-like domain-containing protein</fullName>
    </recommendedName>
</protein>
<evidence type="ECO:0000256" key="3">
    <source>
        <dbReference type="ARBA" id="ARBA00023157"/>
    </source>
</evidence>
<feature type="transmembrane region" description="Helical" evidence="5">
    <location>
        <begin position="62"/>
        <end position="79"/>
    </location>
</feature>
<feature type="domain" description="Fibronectin type-III" evidence="7">
    <location>
        <begin position="642"/>
        <end position="735"/>
    </location>
</feature>
<dbReference type="InterPro" id="IPR013151">
    <property type="entry name" value="Immunoglobulin_dom"/>
</dbReference>
<keyword evidence="5" id="KW-1133">Transmembrane helix</keyword>